<dbReference type="InterPro" id="IPR027417">
    <property type="entry name" value="P-loop_NTPase"/>
</dbReference>
<evidence type="ECO:0000259" key="5">
    <source>
        <dbReference type="Pfam" id="PF03668"/>
    </source>
</evidence>
<protein>
    <submittedName>
        <fullName evidence="7">RNase adaptor protein RapZ</fullName>
    </submittedName>
</protein>
<evidence type="ECO:0000256" key="4">
    <source>
        <dbReference type="HAMAP-Rule" id="MF_00636"/>
    </source>
</evidence>
<evidence type="ECO:0000313" key="8">
    <source>
        <dbReference type="Proteomes" id="UP000198462"/>
    </source>
</evidence>
<dbReference type="PANTHER" id="PTHR30448">
    <property type="entry name" value="RNASE ADAPTER PROTEIN RAPZ"/>
    <property type="match status" value="1"/>
</dbReference>
<proteinExistence type="inferred from homology"/>
<dbReference type="HAMAP" id="MF_00636">
    <property type="entry name" value="RapZ_like"/>
    <property type="match status" value="1"/>
</dbReference>
<dbReference type="Pfam" id="PF03668">
    <property type="entry name" value="RapZ-like_N"/>
    <property type="match status" value="1"/>
</dbReference>
<feature type="binding site" evidence="4">
    <location>
        <begin position="57"/>
        <end position="60"/>
    </location>
    <ligand>
        <name>GTP</name>
        <dbReference type="ChEBI" id="CHEBI:37565"/>
    </ligand>
</feature>
<dbReference type="GO" id="GO:0005524">
    <property type="term" value="F:ATP binding"/>
    <property type="evidence" value="ECO:0007669"/>
    <property type="project" value="UniProtKB-UniRule"/>
</dbReference>
<dbReference type="InterPro" id="IPR053931">
    <property type="entry name" value="RapZ_C"/>
</dbReference>
<name>A0A219BA58_9SPHN</name>
<dbReference type="PANTHER" id="PTHR30448:SF0">
    <property type="entry name" value="RNASE ADAPTER PROTEIN RAPZ"/>
    <property type="match status" value="1"/>
</dbReference>
<evidence type="ECO:0000313" key="7">
    <source>
        <dbReference type="EMBL" id="OWV34668.1"/>
    </source>
</evidence>
<accession>A0A219BA58</accession>
<dbReference type="InterPro" id="IPR053930">
    <property type="entry name" value="RapZ-like_N"/>
</dbReference>
<keyword evidence="3 4" id="KW-0342">GTP-binding</keyword>
<dbReference type="Proteomes" id="UP000198462">
    <property type="component" value="Unassembled WGS sequence"/>
</dbReference>
<reference evidence="8" key="1">
    <citation type="submission" date="2017-05" db="EMBL/GenBank/DDBJ databases">
        <authorList>
            <person name="Lin X."/>
        </authorList>
    </citation>
    <scope>NUCLEOTIDE SEQUENCE [LARGE SCALE GENOMIC DNA]</scope>
    <source>
        <strain evidence="8">JLT2012</strain>
    </source>
</reference>
<dbReference type="NCBIfam" id="NF003828">
    <property type="entry name" value="PRK05416.1"/>
    <property type="match status" value="1"/>
</dbReference>
<dbReference type="Gene3D" id="3.40.50.300">
    <property type="entry name" value="P-loop containing nucleotide triphosphate hydrolases"/>
    <property type="match status" value="1"/>
</dbReference>
<dbReference type="PIRSF" id="PIRSF005052">
    <property type="entry name" value="P-loopkin"/>
    <property type="match status" value="1"/>
</dbReference>
<feature type="domain" description="RapZ-like N-terminal" evidence="5">
    <location>
        <begin position="1"/>
        <end position="154"/>
    </location>
</feature>
<feature type="domain" description="RapZ C-terminal" evidence="6">
    <location>
        <begin position="161"/>
        <end position="280"/>
    </location>
</feature>
<dbReference type="OrthoDB" id="9784461at2"/>
<evidence type="ECO:0000259" key="6">
    <source>
        <dbReference type="Pfam" id="PF22740"/>
    </source>
</evidence>
<gene>
    <name evidence="7" type="ORF">B5C34_06750</name>
</gene>
<dbReference type="SUPFAM" id="SSF52540">
    <property type="entry name" value="P-loop containing nucleoside triphosphate hydrolases"/>
    <property type="match status" value="1"/>
</dbReference>
<evidence type="ECO:0000256" key="3">
    <source>
        <dbReference type="ARBA" id="ARBA00023134"/>
    </source>
</evidence>
<keyword evidence="8" id="KW-1185">Reference proteome</keyword>
<dbReference type="Pfam" id="PF22740">
    <property type="entry name" value="PapZ_C"/>
    <property type="match status" value="1"/>
</dbReference>
<organism evidence="7 8">
    <name type="scientific">Pacificimonas flava</name>
    <dbReference type="NCBI Taxonomy" id="1234595"/>
    <lineage>
        <taxon>Bacteria</taxon>
        <taxon>Pseudomonadati</taxon>
        <taxon>Pseudomonadota</taxon>
        <taxon>Alphaproteobacteria</taxon>
        <taxon>Sphingomonadales</taxon>
        <taxon>Sphingosinicellaceae</taxon>
        <taxon>Pacificimonas</taxon>
    </lineage>
</organism>
<keyword evidence="2 4" id="KW-0067">ATP-binding</keyword>
<keyword evidence="1 4" id="KW-0547">Nucleotide-binding</keyword>
<dbReference type="GO" id="GO:0005525">
    <property type="term" value="F:GTP binding"/>
    <property type="evidence" value="ECO:0007669"/>
    <property type="project" value="UniProtKB-UniRule"/>
</dbReference>
<comment type="caution">
    <text evidence="7">The sequence shown here is derived from an EMBL/GenBank/DDBJ whole genome shotgun (WGS) entry which is preliminary data.</text>
</comment>
<evidence type="ECO:0000256" key="1">
    <source>
        <dbReference type="ARBA" id="ARBA00022741"/>
    </source>
</evidence>
<feature type="binding site" evidence="4">
    <location>
        <begin position="5"/>
        <end position="12"/>
    </location>
    <ligand>
        <name>ATP</name>
        <dbReference type="ChEBI" id="CHEBI:30616"/>
    </ligand>
</feature>
<dbReference type="EMBL" id="NFZT01000001">
    <property type="protein sequence ID" value="OWV34668.1"/>
    <property type="molecule type" value="Genomic_DNA"/>
</dbReference>
<evidence type="ECO:0000256" key="2">
    <source>
        <dbReference type="ARBA" id="ARBA00022840"/>
    </source>
</evidence>
<dbReference type="AlphaFoldDB" id="A0A219BA58"/>
<dbReference type="InterPro" id="IPR005337">
    <property type="entry name" value="RapZ-like"/>
</dbReference>
<sequence>MIVSGLSGAGKSTALRALEDQGFEVVDNLPLSLVTHLLETAAAAPSLYSRPIAVGIDARTRRFNASDVVKKIRNLNEEGFPTRLLFLDCSGSELIRRFSETRRRHPLALDRPAADGIAQEREVLAPLRRAADVVIDTTDYSVHDLRRSITQKFSNGEPRKLTVTVMSFGFARGVPRDADLMFDMRFLSNPHWDEELRPLTGHDAEVGAFIRADPRFEGAVDRIADLISYLLPAYHDEGKSYLTIAIGCTGGRHRSVYTAERLADHLREAGIDPAVMHRDISESADSGDVSR</sequence>